<keyword evidence="3" id="KW-0378">Hydrolase</keyword>
<reference evidence="7" key="2">
    <citation type="submission" date="2025-05" db="UniProtKB">
        <authorList>
            <consortium name="EnsemblMetazoa"/>
        </authorList>
    </citation>
    <scope>IDENTIFICATION</scope>
</reference>
<dbReference type="FunCoup" id="A0A6P7FB66">
    <property type="interactions" value="4"/>
</dbReference>
<dbReference type="FunFam" id="3.20.20.80:FF:000013">
    <property type="entry name" value="lactase-phlorizin hydrolase"/>
    <property type="match status" value="1"/>
</dbReference>
<reference evidence="9" key="1">
    <citation type="submission" date="2025-04" db="UniProtKB">
        <authorList>
            <consortium name="RefSeq"/>
        </authorList>
    </citation>
    <scope>IDENTIFICATION</scope>
    <source>
        <tissue evidence="9">Whole insect</tissue>
    </source>
</reference>
<comment type="subunit">
    <text evidence="2">Homodimer.</text>
</comment>
<comment type="similarity">
    <text evidence="1 6">Belongs to the glycosyl hydrolase 1 family.</text>
</comment>
<dbReference type="InterPro" id="IPR001360">
    <property type="entry name" value="Glyco_hydro_1"/>
</dbReference>
<dbReference type="OrthoDB" id="65569at2759"/>
<name>A0A6P7FB66_DIAVI</name>
<dbReference type="GO" id="GO:0008422">
    <property type="term" value="F:beta-glucosidase activity"/>
    <property type="evidence" value="ECO:0007669"/>
    <property type="project" value="TreeGrafter"/>
</dbReference>
<evidence type="ECO:0000313" key="9">
    <source>
        <dbReference type="RefSeq" id="XP_028133139.1"/>
    </source>
</evidence>
<evidence type="ECO:0000256" key="6">
    <source>
        <dbReference type="RuleBase" id="RU003690"/>
    </source>
</evidence>
<dbReference type="PROSITE" id="PS00653">
    <property type="entry name" value="GLYCOSYL_HYDROL_F1_2"/>
    <property type="match status" value="1"/>
</dbReference>
<keyword evidence="5" id="KW-0326">Glycosidase</keyword>
<evidence type="ECO:0000256" key="1">
    <source>
        <dbReference type="ARBA" id="ARBA00010838"/>
    </source>
</evidence>
<dbReference type="AlphaFoldDB" id="A0A6P7FB66"/>
<evidence type="ECO:0000313" key="8">
    <source>
        <dbReference type="Proteomes" id="UP001652700"/>
    </source>
</evidence>
<dbReference type="Gene3D" id="3.20.20.80">
    <property type="entry name" value="Glycosidases"/>
    <property type="match status" value="1"/>
</dbReference>
<proteinExistence type="inferred from homology"/>
<dbReference type="Pfam" id="PF00232">
    <property type="entry name" value="Glyco_hydro_1"/>
    <property type="match status" value="1"/>
</dbReference>
<dbReference type="Proteomes" id="UP001652700">
    <property type="component" value="Unplaced"/>
</dbReference>
<sequence length="503" mass="57526">MYVSTTMGFKYILLTSLLIGITTADIVLNKKRFPKDFMFGVSTAAYQIEGGWNEDGKGESNWDYFSHQVPSPVLNGDTGDVACDSYHKVKEDVALLKYLGVKHYRFSIAWSRVLPTGYINKINQAAINYYKSLINELKANNIIPIVTLLHFDTPQPIEEIGGWMNEWVVDRFVEYVEVCFKNFGEDVQHWITFNEPVLMCIMGYGIGVIAPGRKTGGVGEYLCAHNVIRAHAKVFHKYQEAYNPTQKGKIGISLVTAWNDPRTDKPEDIEAANRLMLFTFGWFAHPLVFGSYPQEMEKTVSNRSDAQGYSKSRHTGFTEEESAYIKGTVDYFGINYYTSVLISHYDDLHQNESGWAADSQVIQYQPPDWEDTVVNMFKVYPHGIYKLVKWVSKTYNNIPIIITENGYPDDGSTLDDNKRISYIKRHLSKLRDALDEGVNLIGYTYWSFMDNFEWLSGYSVKFGVIAVDFNSPNRTRTPRKSAKYLKNVYATRCIMEDNSQCSD</sequence>
<dbReference type="GO" id="GO:0005975">
    <property type="term" value="P:carbohydrate metabolic process"/>
    <property type="evidence" value="ECO:0007669"/>
    <property type="project" value="InterPro"/>
</dbReference>
<dbReference type="GeneID" id="114328482"/>
<dbReference type="PANTHER" id="PTHR10353:SF36">
    <property type="entry name" value="LP05116P"/>
    <property type="match status" value="1"/>
</dbReference>
<keyword evidence="8" id="KW-1185">Reference proteome</keyword>
<accession>A0A6P7FB66</accession>
<dbReference type="PANTHER" id="PTHR10353">
    <property type="entry name" value="GLYCOSYL HYDROLASE"/>
    <property type="match status" value="1"/>
</dbReference>
<dbReference type="EnsemblMetazoa" id="XM_028277338.2">
    <property type="protein sequence ID" value="XP_028133139.1"/>
    <property type="gene ID" value="LOC114328482"/>
</dbReference>
<dbReference type="InParanoid" id="A0A6P7FB66"/>
<evidence type="ECO:0000256" key="5">
    <source>
        <dbReference type="ARBA" id="ARBA00023295"/>
    </source>
</evidence>
<dbReference type="SUPFAM" id="SSF51445">
    <property type="entry name" value="(Trans)glycosidases"/>
    <property type="match status" value="1"/>
</dbReference>
<evidence type="ECO:0000256" key="2">
    <source>
        <dbReference type="ARBA" id="ARBA00011738"/>
    </source>
</evidence>
<dbReference type="InterPro" id="IPR017853">
    <property type="entry name" value="GH"/>
</dbReference>
<evidence type="ECO:0000256" key="4">
    <source>
        <dbReference type="ARBA" id="ARBA00023180"/>
    </source>
</evidence>
<keyword evidence="4" id="KW-0325">Glycoprotein</keyword>
<dbReference type="RefSeq" id="XP_028133139.1">
    <property type="nucleotide sequence ID" value="XM_028277338.1"/>
</dbReference>
<organism evidence="9">
    <name type="scientific">Diabrotica virgifera virgifera</name>
    <name type="common">western corn rootworm</name>
    <dbReference type="NCBI Taxonomy" id="50390"/>
    <lineage>
        <taxon>Eukaryota</taxon>
        <taxon>Metazoa</taxon>
        <taxon>Ecdysozoa</taxon>
        <taxon>Arthropoda</taxon>
        <taxon>Hexapoda</taxon>
        <taxon>Insecta</taxon>
        <taxon>Pterygota</taxon>
        <taxon>Neoptera</taxon>
        <taxon>Endopterygota</taxon>
        <taxon>Coleoptera</taxon>
        <taxon>Polyphaga</taxon>
        <taxon>Cucujiformia</taxon>
        <taxon>Chrysomeloidea</taxon>
        <taxon>Chrysomelidae</taxon>
        <taxon>Galerucinae</taxon>
        <taxon>Diabroticina</taxon>
        <taxon>Diabroticites</taxon>
        <taxon>Diabrotica</taxon>
    </lineage>
</organism>
<evidence type="ECO:0000313" key="7">
    <source>
        <dbReference type="EnsemblMetazoa" id="XP_028133139.1"/>
    </source>
</evidence>
<gene>
    <name evidence="9" type="primary">LOC114328482</name>
</gene>
<protein>
    <submittedName>
        <fullName evidence="9">Myrosinase 1-like</fullName>
    </submittedName>
</protein>
<dbReference type="InterPro" id="IPR033132">
    <property type="entry name" value="GH_1_N_CS"/>
</dbReference>
<evidence type="ECO:0000256" key="3">
    <source>
        <dbReference type="ARBA" id="ARBA00022801"/>
    </source>
</evidence>
<dbReference type="KEGG" id="dvv:114328482"/>
<dbReference type="PRINTS" id="PR00131">
    <property type="entry name" value="GLHYDRLASE1"/>
</dbReference>